<feature type="transmembrane region" description="Helical" evidence="6">
    <location>
        <begin position="52"/>
        <end position="72"/>
    </location>
</feature>
<feature type="transmembrane region" description="Helical" evidence="6">
    <location>
        <begin position="340"/>
        <end position="358"/>
    </location>
</feature>
<feature type="transmembrane region" description="Helical" evidence="6">
    <location>
        <begin position="302"/>
        <end position="320"/>
    </location>
</feature>
<keyword evidence="3 6" id="KW-0812">Transmembrane</keyword>
<reference evidence="8 9" key="1">
    <citation type="submission" date="2019-10" db="EMBL/GenBank/DDBJ databases">
        <title>Nocardia macrotermitis sp. nov. and Nocardia aurantia sp. nov., isolated from the gut of fungus growing-termite Macrotermes natalensis.</title>
        <authorList>
            <person name="Benndorf R."/>
            <person name="Schwitalla J."/>
            <person name="Martin K."/>
            <person name="De Beer W."/>
            <person name="Kaster A.-K."/>
            <person name="Vollmers J."/>
            <person name="Poulsen M."/>
            <person name="Beemelmanns C."/>
        </authorList>
    </citation>
    <scope>NUCLEOTIDE SEQUENCE [LARGE SCALE GENOMIC DNA]</scope>
    <source>
        <strain evidence="8 9">RB56</strain>
    </source>
</reference>
<gene>
    <name evidence="8" type="ORF">NRB56_59840</name>
</gene>
<dbReference type="PANTHER" id="PTHR34820">
    <property type="entry name" value="INNER MEMBRANE PROTEIN YEBZ"/>
    <property type="match status" value="1"/>
</dbReference>
<evidence type="ECO:0000256" key="1">
    <source>
        <dbReference type="ARBA" id="ARBA00004651"/>
    </source>
</evidence>
<feature type="transmembrane region" description="Helical" evidence="6">
    <location>
        <begin position="171"/>
        <end position="192"/>
    </location>
</feature>
<feature type="transmembrane region" description="Helical" evidence="6">
    <location>
        <begin position="106"/>
        <end position="129"/>
    </location>
</feature>
<evidence type="ECO:0000313" key="8">
    <source>
        <dbReference type="EMBL" id="MQY30382.1"/>
    </source>
</evidence>
<organism evidence="8 9">
    <name type="scientific">Nocardia aurantia</name>
    <dbReference type="NCBI Taxonomy" id="2585199"/>
    <lineage>
        <taxon>Bacteria</taxon>
        <taxon>Bacillati</taxon>
        <taxon>Actinomycetota</taxon>
        <taxon>Actinomycetes</taxon>
        <taxon>Mycobacteriales</taxon>
        <taxon>Nocardiaceae</taxon>
        <taxon>Nocardia</taxon>
    </lineage>
</organism>
<protein>
    <recommendedName>
        <fullName evidence="7">Copper resistance protein D domain-containing protein</fullName>
    </recommendedName>
</protein>
<evidence type="ECO:0000313" key="9">
    <source>
        <dbReference type="Proteomes" id="UP000431401"/>
    </source>
</evidence>
<dbReference type="PANTHER" id="PTHR34820:SF4">
    <property type="entry name" value="INNER MEMBRANE PROTEIN YEBZ"/>
    <property type="match status" value="1"/>
</dbReference>
<evidence type="ECO:0000256" key="4">
    <source>
        <dbReference type="ARBA" id="ARBA00022989"/>
    </source>
</evidence>
<dbReference type="Pfam" id="PF05425">
    <property type="entry name" value="CopD"/>
    <property type="match status" value="1"/>
</dbReference>
<feature type="transmembrane region" description="Helical" evidence="6">
    <location>
        <begin position="20"/>
        <end position="40"/>
    </location>
</feature>
<evidence type="ECO:0000256" key="6">
    <source>
        <dbReference type="SAM" id="Phobius"/>
    </source>
</evidence>
<accession>A0A7K0DYJ6</accession>
<sequence>MLAVAAPPAPGVGRVVVEAGYYVGLAVAVGVGSTVAWLAPAESTGGVVAGRVRRLGVPAAILVAVTTLLEFFSEVARAEKTGFRAAFGRAVVERYLHAPATRGSSVGAGAVASTQLGACLALVLALLATAVWGARAWGWAVVLFGIVTVGVPAVTFGPVHTASTVRAVLTVAHLAGALVWAGGLLVLAFAGLMGRFGAGDSSGRVAEDWGRIWVRFGSVALGVVGVLVVSGSWLAWTHVGTPAQLFTTPYGRYLAIKLALVVVMLGAGGYNARVLLPGIEAARASGDQAGLFRVAVRHFPKVVAVEAVLAVGVLFVVPFLAGSARSEAGWPAARSFDLTVFGTGVVLAVIVAGVLWAGTRTGPRGSADAREAVRAA</sequence>
<name>A0A7K0DYJ6_9NOCA</name>
<comment type="caution">
    <text evidence="8">The sequence shown here is derived from an EMBL/GenBank/DDBJ whole genome shotgun (WGS) entry which is preliminary data.</text>
</comment>
<dbReference type="InterPro" id="IPR008457">
    <property type="entry name" value="Cu-R_CopD_dom"/>
</dbReference>
<dbReference type="AlphaFoldDB" id="A0A7K0DYJ6"/>
<keyword evidence="9" id="KW-1185">Reference proteome</keyword>
<keyword evidence="2" id="KW-1003">Cell membrane</keyword>
<feature type="transmembrane region" description="Helical" evidence="6">
    <location>
        <begin position="136"/>
        <end position="159"/>
    </location>
</feature>
<dbReference type="EMBL" id="WEGI01000014">
    <property type="protein sequence ID" value="MQY30382.1"/>
    <property type="molecule type" value="Genomic_DNA"/>
</dbReference>
<dbReference type="GO" id="GO:0005886">
    <property type="term" value="C:plasma membrane"/>
    <property type="evidence" value="ECO:0007669"/>
    <property type="project" value="UniProtKB-SubCell"/>
</dbReference>
<evidence type="ECO:0000259" key="7">
    <source>
        <dbReference type="Pfam" id="PF05425"/>
    </source>
</evidence>
<feature type="domain" description="Copper resistance protein D" evidence="7">
    <location>
        <begin position="214"/>
        <end position="319"/>
    </location>
</feature>
<keyword evidence="5 6" id="KW-0472">Membrane</keyword>
<proteinExistence type="predicted"/>
<feature type="transmembrane region" description="Helical" evidence="6">
    <location>
        <begin position="254"/>
        <end position="276"/>
    </location>
</feature>
<feature type="transmembrane region" description="Helical" evidence="6">
    <location>
        <begin position="212"/>
        <end position="234"/>
    </location>
</feature>
<keyword evidence="4 6" id="KW-1133">Transmembrane helix</keyword>
<evidence type="ECO:0000256" key="3">
    <source>
        <dbReference type="ARBA" id="ARBA00022692"/>
    </source>
</evidence>
<evidence type="ECO:0000256" key="5">
    <source>
        <dbReference type="ARBA" id="ARBA00023136"/>
    </source>
</evidence>
<dbReference type="Proteomes" id="UP000431401">
    <property type="component" value="Unassembled WGS sequence"/>
</dbReference>
<evidence type="ECO:0000256" key="2">
    <source>
        <dbReference type="ARBA" id="ARBA00022475"/>
    </source>
</evidence>
<comment type="subcellular location">
    <subcellularLocation>
        <location evidence="1">Cell membrane</location>
        <topology evidence="1">Multi-pass membrane protein</topology>
    </subcellularLocation>
</comment>
<dbReference type="InterPro" id="IPR032694">
    <property type="entry name" value="CopC/D"/>
</dbReference>
<dbReference type="GO" id="GO:0006825">
    <property type="term" value="P:copper ion transport"/>
    <property type="evidence" value="ECO:0007669"/>
    <property type="project" value="InterPro"/>
</dbReference>